<dbReference type="InterPro" id="IPR023393">
    <property type="entry name" value="START-like_dom_sf"/>
</dbReference>
<dbReference type="InterPro" id="IPR005031">
    <property type="entry name" value="COQ10_START"/>
</dbReference>
<feature type="region of interest" description="Disordered" evidence="2">
    <location>
        <begin position="66"/>
        <end position="85"/>
    </location>
</feature>
<accession>A0A150QI70</accession>
<protein>
    <recommendedName>
        <fullName evidence="3">Coenzyme Q-binding protein COQ10 START domain-containing protein</fullName>
    </recommendedName>
</protein>
<evidence type="ECO:0000313" key="4">
    <source>
        <dbReference type="EMBL" id="KYF67633.1"/>
    </source>
</evidence>
<dbReference type="AlphaFoldDB" id="A0A150QI70"/>
<dbReference type="CDD" id="cd07817">
    <property type="entry name" value="SRPBCC_8"/>
    <property type="match status" value="1"/>
</dbReference>
<dbReference type="RefSeq" id="WP_061609713.1">
    <property type="nucleotide sequence ID" value="NZ_JEMA01000631.1"/>
</dbReference>
<dbReference type="Pfam" id="PF03364">
    <property type="entry name" value="Polyketide_cyc"/>
    <property type="match status" value="1"/>
</dbReference>
<dbReference type="Gene3D" id="3.30.530.20">
    <property type="match status" value="1"/>
</dbReference>
<organism evidence="4 5">
    <name type="scientific">Sorangium cellulosum</name>
    <name type="common">Polyangium cellulosum</name>
    <dbReference type="NCBI Taxonomy" id="56"/>
    <lineage>
        <taxon>Bacteria</taxon>
        <taxon>Pseudomonadati</taxon>
        <taxon>Myxococcota</taxon>
        <taxon>Polyangia</taxon>
        <taxon>Polyangiales</taxon>
        <taxon>Polyangiaceae</taxon>
        <taxon>Sorangium</taxon>
    </lineage>
</organism>
<feature type="domain" description="Coenzyme Q-binding protein COQ10 START" evidence="3">
    <location>
        <begin position="159"/>
        <end position="276"/>
    </location>
</feature>
<proteinExistence type="inferred from homology"/>
<dbReference type="OrthoDB" id="9797595at2"/>
<dbReference type="PANTHER" id="PTHR33824:SF7">
    <property type="entry name" value="POLYKETIDE CYCLASE_DEHYDRASE AND LIPID TRANSPORT SUPERFAMILY PROTEIN"/>
    <property type="match status" value="1"/>
</dbReference>
<dbReference type="InterPro" id="IPR047137">
    <property type="entry name" value="ORF3"/>
</dbReference>
<name>A0A150QI70_SORCE</name>
<evidence type="ECO:0000256" key="1">
    <source>
        <dbReference type="ARBA" id="ARBA00008918"/>
    </source>
</evidence>
<comment type="similarity">
    <text evidence="1">Belongs to the ribosome association toxin RatA family.</text>
</comment>
<dbReference type="SUPFAM" id="SSF55961">
    <property type="entry name" value="Bet v1-like"/>
    <property type="match status" value="1"/>
</dbReference>
<evidence type="ECO:0000313" key="5">
    <source>
        <dbReference type="Proteomes" id="UP000075260"/>
    </source>
</evidence>
<dbReference type="PANTHER" id="PTHR33824">
    <property type="entry name" value="POLYKETIDE CYCLASE/DEHYDRASE AND LIPID TRANSPORT SUPERFAMILY PROTEIN"/>
    <property type="match status" value="1"/>
</dbReference>
<evidence type="ECO:0000256" key="2">
    <source>
        <dbReference type="SAM" id="MobiDB-lite"/>
    </source>
</evidence>
<dbReference type="Proteomes" id="UP000075260">
    <property type="component" value="Unassembled WGS sequence"/>
</dbReference>
<comment type="caution">
    <text evidence="4">The sequence shown here is derived from an EMBL/GenBank/DDBJ whole genome shotgun (WGS) entry which is preliminary data.</text>
</comment>
<dbReference type="EMBL" id="JEMA01000631">
    <property type="protein sequence ID" value="KYF67633.1"/>
    <property type="molecule type" value="Genomic_DNA"/>
</dbReference>
<gene>
    <name evidence="4" type="ORF">BE15_14975</name>
</gene>
<evidence type="ECO:0000259" key="3">
    <source>
        <dbReference type="Pfam" id="PF03364"/>
    </source>
</evidence>
<reference evidence="4 5" key="1">
    <citation type="submission" date="2014-02" db="EMBL/GenBank/DDBJ databases">
        <title>The small core and large imbalanced accessory genome model reveals a collaborative survival strategy of Sorangium cellulosum strains in nature.</title>
        <authorList>
            <person name="Han K."/>
            <person name="Peng R."/>
            <person name="Blom J."/>
            <person name="Li Y.-Z."/>
        </authorList>
    </citation>
    <scope>NUCLEOTIDE SEQUENCE [LARGE SCALE GENOMIC DNA]</scope>
    <source>
        <strain evidence="4 5">So0008-312</strain>
    </source>
</reference>
<sequence>MNVFDKVLRSVGLRRRYELGDAAAVAAALGLGAGLMYTLDPDGGARRRASAVDKAVGLAHRTGALLDEPTRDLPPTGERPDLTRASGSPAARWLMGALGLGLVGYAIRRRGPLGVLLGVAGAALLLRETSDSPGDRPARGALGVGAARPVVVFRRTLTVRAPIRDVFLSFIQFESFPRFMSHLRQVETMGDGRMRWTAVGPAGMPVSWDAELTQLVPNEVVAWRSLPGEAIESEGIVRLAEAPEGTRLDIGLSYTPPAGAVATLFGPDPERAMDADLARLKTLIEEGKTTVHADEVILGELQGAR</sequence>